<feature type="region of interest" description="Disordered" evidence="3">
    <location>
        <begin position="388"/>
        <end position="426"/>
    </location>
</feature>
<dbReference type="GO" id="GO:0003887">
    <property type="term" value="F:DNA-directed DNA polymerase activity"/>
    <property type="evidence" value="ECO:0007669"/>
    <property type="project" value="UniProtKB-UniRule"/>
</dbReference>
<keyword evidence="2" id="KW-0239">DNA-directed DNA polymerase</keyword>
<sequence length="426" mass="48074">MSQIIFHIDVNSAYLSWTAVEQLKNGAKVDLREIPAIIGGDQKSRHGVVLAKSPAAKRYGIRTGEPVANAFRKCPNLAMYPPDHRMYREKSRMLMEYLRTYTEEIEQVSVDECYMDFTPIADRYYSPVDGAAEIKDGVKERFGFTVNIGISTNKLLAKMASDFQKPDRIHTLFPEEIQVKMWPLPIGDLYMAGHSSVEVLKKLEINTIGDLAQADPKLITLHLKSHGRVLWEFANGHGTDIVQSQPEEAKGIGNSTTLREDAKTIEEVRPVFEELAQSVGRRLKKAGKKAGMVSMEIKYYDFRTLSHQAQLEKPTNDPKILKETACSLFLEVWNGAPVRLLGIRTSKLSDESEPEQITLFEWEPPKEPDEKHKKLKRAMDELNARFGDGAVVKASMMPKQGNTSQKKGLGQRNGSRGEKNDEREEL</sequence>
<dbReference type="InterPro" id="IPR050116">
    <property type="entry name" value="DNA_polymerase-Y"/>
</dbReference>
<dbReference type="PROSITE" id="PS50173">
    <property type="entry name" value="UMUC"/>
    <property type="match status" value="1"/>
</dbReference>
<feature type="site" description="Substrate discrimination" evidence="2">
    <location>
        <position position="14"/>
    </location>
</feature>
<dbReference type="Gene3D" id="1.10.150.20">
    <property type="entry name" value="5' to 3' exonuclease, C-terminal subdomain"/>
    <property type="match status" value="1"/>
</dbReference>
<gene>
    <name evidence="2" type="primary">dinB</name>
    <name evidence="5" type="ORF">H9798_07705</name>
</gene>
<dbReference type="GO" id="GO:0009432">
    <property type="term" value="P:SOS response"/>
    <property type="evidence" value="ECO:0007669"/>
    <property type="project" value="TreeGrafter"/>
</dbReference>
<comment type="subunit">
    <text evidence="2">Monomer.</text>
</comment>
<dbReference type="GO" id="GO:0006281">
    <property type="term" value="P:DNA repair"/>
    <property type="evidence" value="ECO:0007669"/>
    <property type="project" value="UniProtKB-UniRule"/>
</dbReference>
<name>A0A9D2KKP4_9FIRM</name>
<keyword evidence="2" id="KW-0479">Metal-binding</keyword>
<accession>A0A9D2KKP4</accession>
<keyword evidence="2" id="KW-0548">Nucleotidyltransferase</keyword>
<dbReference type="GO" id="GO:0005829">
    <property type="term" value="C:cytosol"/>
    <property type="evidence" value="ECO:0007669"/>
    <property type="project" value="TreeGrafter"/>
</dbReference>
<keyword evidence="2" id="KW-0963">Cytoplasm</keyword>
<protein>
    <recommendedName>
        <fullName evidence="2">DNA polymerase IV</fullName>
        <shortName evidence="2">Pol IV</shortName>
        <ecNumber evidence="2">2.7.7.7</ecNumber>
    </recommendedName>
</protein>
<dbReference type="PANTHER" id="PTHR11076:SF33">
    <property type="entry name" value="DNA POLYMERASE KAPPA"/>
    <property type="match status" value="1"/>
</dbReference>
<dbReference type="HAMAP" id="MF_01113">
    <property type="entry name" value="DNApol_IV"/>
    <property type="match status" value="1"/>
</dbReference>
<comment type="caution">
    <text evidence="5">The sequence shown here is derived from an EMBL/GenBank/DDBJ whole genome shotgun (WGS) entry which is preliminary data.</text>
</comment>
<evidence type="ECO:0000256" key="2">
    <source>
        <dbReference type="HAMAP-Rule" id="MF_01113"/>
    </source>
</evidence>
<feature type="domain" description="UmuC" evidence="4">
    <location>
        <begin position="5"/>
        <end position="193"/>
    </location>
</feature>
<keyword evidence="2" id="KW-0235">DNA replication</keyword>
<dbReference type="AlphaFoldDB" id="A0A9D2KKP4"/>
<comment type="subcellular location">
    <subcellularLocation>
        <location evidence="2">Cytoplasm</location>
    </subcellularLocation>
</comment>
<comment type="function">
    <text evidence="2">Poorly processive, error-prone DNA polymerase involved in untargeted mutagenesis. Copies undamaged DNA at stalled replication forks, which arise in vivo from mismatched or misaligned primer ends. These misaligned primers can be extended by PolIV. Exhibits no 3'-5' exonuclease (proofreading) activity. May be involved in translesional synthesis, in conjunction with the beta clamp from PolIII.</text>
</comment>
<dbReference type="Pfam" id="PF11799">
    <property type="entry name" value="IMS_C"/>
    <property type="match status" value="1"/>
</dbReference>
<feature type="binding site" evidence="2">
    <location>
        <position position="9"/>
    </location>
    <ligand>
        <name>Mg(2+)</name>
        <dbReference type="ChEBI" id="CHEBI:18420"/>
    </ligand>
</feature>
<keyword evidence="2" id="KW-0515">Mutator protein</keyword>
<reference evidence="5" key="1">
    <citation type="journal article" date="2021" name="PeerJ">
        <title>Extensive microbial diversity within the chicken gut microbiome revealed by metagenomics and culture.</title>
        <authorList>
            <person name="Gilroy R."/>
            <person name="Ravi A."/>
            <person name="Getino M."/>
            <person name="Pursley I."/>
            <person name="Horton D.L."/>
            <person name="Alikhan N.F."/>
            <person name="Baker D."/>
            <person name="Gharbi K."/>
            <person name="Hall N."/>
            <person name="Watson M."/>
            <person name="Adriaenssens E.M."/>
            <person name="Foster-Nyarko E."/>
            <person name="Jarju S."/>
            <person name="Secka A."/>
            <person name="Antonio M."/>
            <person name="Oren A."/>
            <person name="Chaudhuri R.R."/>
            <person name="La Ragione R."/>
            <person name="Hildebrand F."/>
            <person name="Pallen M.J."/>
        </authorList>
    </citation>
    <scope>NUCLEOTIDE SEQUENCE</scope>
    <source>
        <strain evidence="5">ChiSjej2B20-11307</strain>
    </source>
</reference>
<keyword evidence="2" id="KW-0227">DNA damage</keyword>
<dbReference type="GO" id="GO:0003684">
    <property type="term" value="F:damaged DNA binding"/>
    <property type="evidence" value="ECO:0007669"/>
    <property type="project" value="InterPro"/>
</dbReference>
<dbReference type="GO" id="GO:0006261">
    <property type="term" value="P:DNA-templated DNA replication"/>
    <property type="evidence" value="ECO:0007669"/>
    <property type="project" value="UniProtKB-UniRule"/>
</dbReference>
<dbReference type="CDD" id="cd03586">
    <property type="entry name" value="PolY_Pol_IV_kappa"/>
    <property type="match status" value="1"/>
</dbReference>
<feature type="compositionally biased region" description="Basic and acidic residues" evidence="3">
    <location>
        <begin position="415"/>
        <end position="426"/>
    </location>
</feature>
<evidence type="ECO:0000256" key="1">
    <source>
        <dbReference type="ARBA" id="ARBA00010945"/>
    </source>
</evidence>
<dbReference type="Gene3D" id="3.30.1490.100">
    <property type="entry name" value="DNA polymerase, Y-family, little finger domain"/>
    <property type="match status" value="1"/>
</dbReference>
<dbReference type="Gene3D" id="3.40.1170.60">
    <property type="match status" value="1"/>
</dbReference>
<reference evidence="5" key="2">
    <citation type="submission" date="2021-04" db="EMBL/GenBank/DDBJ databases">
        <authorList>
            <person name="Gilroy R."/>
        </authorList>
    </citation>
    <scope>NUCLEOTIDE SEQUENCE</scope>
    <source>
        <strain evidence="5">ChiSjej2B20-11307</strain>
    </source>
</reference>
<dbReference type="EC" id="2.7.7.7" evidence="2"/>
<dbReference type="Proteomes" id="UP000824223">
    <property type="component" value="Unassembled WGS sequence"/>
</dbReference>
<dbReference type="Pfam" id="PF00817">
    <property type="entry name" value="IMS"/>
    <property type="match status" value="1"/>
</dbReference>
<keyword evidence="2" id="KW-0460">Magnesium</keyword>
<dbReference type="GO" id="GO:0042276">
    <property type="term" value="P:error-prone translesion synthesis"/>
    <property type="evidence" value="ECO:0007669"/>
    <property type="project" value="TreeGrafter"/>
</dbReference>
<evidence type="ECO:0000313" key="5">
    <source>
        <dbReference type="EMBL" id="HJA07007.1"/>
    </source>
</evidence>
<keyword evidence="2" id="KW-0234">DNA repair</keyword>
<evidence type="ECO:0000313" key="6">
    <source>
        <dbReference type="Proteomes" id="UP000824223"/>
    </source>
</evidence>
<evidence type="ECO:0000256" key="3">
    <source>
        <dbReference type="SAM" id="MobiDB-lite"/>
    </source>
</evidence>
<keyword evidence="2" id="KW-0808">Transferase</keyword>
<dbReference type="InterPro" id="IPR036775">
    <property type="entry name" value="DNA_pol_Y-fam_lit_finger_sf"/>
</dbReference>
<dbReference type="InterPro" id="IPR001126">
    <property type="entry name" value="UmuC"/>
</dbReference>
<dbReference type="InterPro" id="IPR022880">
    <property type="entry name" value="DNApol_IV"/>
</dbReference>
<dbReference type="InterPro" id="IPR043502">
    <property type="entry name" value="DNA/RNA_pol_sf"/>
</dbReference>
<feature type="binding site" evidence="2">
    <location>
        <position position="111"/>
    </location>
    <ligand>
        <name>Mg(2+)</name>
        <dbReference type="ChEBI" id="CHEBI:18420"/>
    </ligand>
</feature>
<dbReference type="PANTHER" id="PTHR11076">
    <property type="entry name" value="DNA REPAIR POLYMERASE UMUC / TRANSFERASE FAMILY MEMBER"/>
    <property type="match status" value="1"/>
</dbReference>
<dbReference type="EMBL" id="DXAK01000043">
    <property type="protein sequence ID" value="HJA07007.1"/>
    <property type="molecule type" value="Genomic_DNA"/>
</dbReference>
<proteinExistence type="inferred from homology"/>
<comment type="similarity">
    <text evidence="1 2">Belongs to the DNA polymerase type-Y family.</text>
</comment>
<keyword evidence="2" id="KW-0238">DNA-binding</keyword>
<dbReference type="SUPFAM" id="SSF56672">
    <property type="entry name" value="DNA/RNA polymerases"/>
    <property type="match status" value="1"/>
</dbReference>
<dbReference type="InterPro" id="IPR017961">
    <property type="entry name" value="DNA_pol_Y-fam_little_finger"/>
</dbReference>
<comment type="cofactor">
    <cofactor evidence="2">
        <name>Mg(2+)</name>
        <dbReference type="ChEBI" id="CHEBI:18420"/>
    </cofactor>
    <text evidence="2">Binds 2 magnesium ions per subunit.</text>
</comment>
<dbReference type="SUPFAM" id="SSF100879">
    <property type="entry name" value="Lesion bypass DNA polymerase (Y-family), little finger domain"/>
    <property type="match status" value="1"/>
</dbReference>
<dbReference type="GO" id="GO:0000287">
    <property type="term" value="F:magnesium ion binding"/>
    <property type="evidence" value="ECO:0007669"/>
    <property type="project" value="UniProtKB-UniRule"/>
</dbReference>
<evidence type="ECO:0000259" key="4">
    <source>
        <dbReference type="PROSITE" id="PS50173"/>
    </source>
</evidence>
<feature type="active site" evidence="2">
    <location>
        <position position="112"/>
    </location>
</feature>
<comment type="catalytic activity">
    <reaction evidence="2">
        <text>DNA(n) + a 2'-deoxyribonucleoside 5'-triphosphate = DNA(n+1) + diphosphate</text>
        <dbReference type="Rhea" id="RHEA:22508"/>
        <dbReference type="Rhea" id="RHEA-COMP:17339"/>
        <dbReference type="Rhea" id="RHEA-COMP:17340"/>
        <dbReference type="ChEBI" id="CHEBI:33019"/>
        <dbReference type="ChEBI" id="CHEBI:61560"/>
        <dbReference type="ChEBI" id="CHEBI:173112"/>
        <dbReference type="EC" id="2.7.7.7"/>
    </reaction>
</comment>
<organism evidence="5 6">
    <name type="scientific">Candidatus Mediterraneibacter pullicola</name>
    <dbReference type="NCBI Taxonomy" id="2838682"/>
    <lineage>
        <taxon>Bacteria</taxon>
        <taxon>Bacillati</taxon>
        <taxon>Bacillota</taxon>
        <taxon>Clostridia</taxon>
        <taxon>Lachnospirales</taxon>
        <taxon>Lachnospiraceae</taxon>
        <taxon>Mediterraneibacter</taxon>
    </lineage>
</organism>
<dbReference type="Gene3D" id="3.30.70.270">
    <property type="match status" value="1"/>
</dbReference>
<dbReference type="InterPro" id="IPR043128">
    <property type="entry name" value="Rev_trsase/Diguanyl_cyclase"/>
</dbReference>